<organism evidence="1 2">
    <name type="scientific">Helicobacter pylori UM114</name>
    <dbReference type="NCBI Taxonomy" id="1355531"/>
    <lineage>
        <taxon>Bacteria</taxon>
        <taxon>Pseudomonadati</taxon>
        <taxon>Campylobacterota</taxon>
        <taxon>Epsilonproteobacteria</taxon>
        <taxon>Campylobacterales</taxon>
        <taxon>Helicobacteraceae</taxon>
        <taxon>Helicobacter</taxon>
    </lineage>
</organism>
<evidence type="ECO:0000313" key="1">
    <source>
        <dbReference type="EMBL" id="EPZ93339.1"/>
    </source>
</evidence>
<protein>
    <submittedName>
        <fullName evidence="1">Uncharacterized protein</fullName>
    </submittedName>
</protein>
<comment type="caution">
    <text evidence="1">The sequence shown here is derived from an EMBL/GenBank/DDBJ whole genome shotgun (WGS) entry which is preliminary data.</text>
</comment>
<accession>T0EV75</accession>
<reference evidence="1 2" key="1">
    <citation type="journal article" date="2013" name="Genome Announc.">
        <title>Multiple genome sequences of Helicobacter pylori strains of diverse disease and antibiotic resistance backgrounds from Malaysia.</title>
        <authorList>
            <person name="Rehvathy V."/>
            <person name="Tan M.H."/>
            <person name="Gunaletchumy S.P."/>
            <person name="Teh X."/>
            <person name="Wang S."/>
            <person name="Baybayan P."/>
            <person name="Singh S."/>
            <person name="Ashby M."/>
            <person name="Kaakoush N.O."/>
            <person name="Mitchell H.M."/>
            <person name="Croft L.J."/>
            <person name="Goh K.L."/>
            <person name="Loke M.F."/>
            <person name="Vadivelu J."/>
        </authorList>
    </citation>
    <scope>NUCLEOTIDE SEQUENCE [LARGE SCALE GENOMIC DNA]</scope>
    <source>
        <strain evidence="1 2">UM114</strain>
    </source>
</reference>
<name>T0EV75_HELPX</name>
<dbReference type="EMBL" id="AUSS01000008">
    <property type="protein sequence ID" value="EPZ93339.1"/>
    <property type="molecule type" value="Genomic_DNA"/>
</dbReference>
<sequence length="36" mass="4294">MKFFILKFVIIQCTLFNASKRYAYLAGKNKRLKILL</sequence>
<dbReference type="Proteomes" id="UP000015605">
    <property type="component" value="Unassembled WGS sequence"/>
</dbReference>
<evidence type="ECO:0000313" key="2">
    <source>
        <dbReference type="Proteomes" id="UP000015605"/>
    </source>
</evidence>
<proteinExistence type="predicted"/>
<gene>
    <name evidence="1" type="ORF">N207_06405</name>
</gene>
<dbReference type="AlphaFoldDB" id="T0EV75"/>